<comment type="similarity">
    <text evidence="3">Belongs to the DNA glycosylase family. DEMETER subfamily.</text>
</comment>
<feature type="region of interest" description="Disordered" evidence="9">
    <location>
        <begin position="311"/>
        <end position="363"/>
    </location>
</feature>
<evidence type="ECO:0000256" key="1">
    <source>
        <dbReference type="ARBA" id="ARBA00001966"/>
    </source>
</evidence>
<dbReference type="SUPFAM" id="SSF48150">
    <property type="entry name" value="DNA-glycosylase"/>
    <property type="match status" value="1"/>
</dbReference>
<evidence type="ECO:0000313" key="12">
    <source>
        <dbReference type="Proteomes" id="UP001497522"/>
    </source>
</evidence>
<feature type="compositionally biased region" description="Basic and acidic residues" evidence="9">
    <location>
        <begin position="340"/>
        <end position="349"/>
    </location>
</feature>
<feature type="compositionally biased region" description="Polar residues" evidence="9">
    <location>
        <begin position="610"/>
        <end position="632"/>
    </location>
</feature>
<evidence type="ECO:0000256" key="3">
    <source>
        <dbReference type="ARBA" id="ARBA00005646"/>
    </source>
</evidence>
<evidence type="ECO:0000256" key="8">
    <source>
        <dbReference type="ARBA" id="ARBA00023242"/>
    </source>
</evidence>
<evidence type="ECO:0000256" key="7">
    <source>
        <dbReference type="ARBA" id="ARBA00023125"/>
    </source>
</evidence>
<feature type="compositionally biased region" description="Basic residues" evidence="9">
    <location>
        <begin position="350"/>
        <end position="360"/>
    </location>
</feature>
<dbReference type="InterPro" id="IPR044811">
    <property type="entry name" value="DME/ROS1"/>
</dbReference>
<feature type="region of interest" description="Disordered" evidence="9">
    <location>
        <begin position="610"/>
        <end position="636"/>
    </location>
</feature>
<reference evidence="11" key="1">
    <citation type="submission" date="2024-03" db="EMBL/GenBank/DDBJ databases">
        <authorList>
            <consortium name="ELIXIR-Norway"/>
            <consortium name="Elixir Norway"/>
        </authorList>
    </citation>
    <scope>NUCLEOTIDE SEQUENCE</scope>
</reference>
<dbReference type="Gene3D" id="1.10.1670.10">
    <property type="entry name" value="Helix-hairpin-Helix base-excision DNA repair enzymes (C-terminal)"/>
    <property type="match status" value="1"/>
</dbReference>
<feature type="compositionally biased region" description="Basic residues" evidence="9">
    <location>
        <begin position="319"/>
        <end position="339"/>
    </location>
</feature>
<feature type="compositionally biased region" description="Polar residues" evidence="9">
    <location>
        <begin position="711"/>
        <end position="720"/>
    </location>
</feature>
<sequence length="1961" mass="215185">MEPFVREMHSTALVGDVSGSLFAVPGARGFNGLSATTSHPHHPLPLPSQLLFEAKSKGVHHQGSYHLGGPLPSPPPHNNDADFQSALEQLSFMGGVQNNSQERSWDLSHSAASVTNSSQPLTGLVGFASTHFDAAVSSPPGSSISQSFGLLHQQRGMTTHGDIHDDLSNTNMKCMATQSNFGACTGATSRIAHILEQRPNVEVSNNMLLLPPTSSMFPSLDCTAPPSSTNVHVYFPGSISPSFLPEATVESAVSGITSHANQDGGCHLVDRPFSMMSSSDGGSLLLERQQQEYYTFDLNEVPGSMQDTTTVAVSSSGQKAKRKYTPKVAKDKRPRKPRVSKVDGQEKKTNAKKVNKKTAVHGHETGAKEDVTISAGGGGGGGVSGAAAAAVASAVTDSTSLKRNYTKFSSGGAWESPSEGKSCMEFACDDGSNIVSDSSVKRSLFGREEPDEVSFIDHHHHHQQQQQQVAAAAGSVTAVTSAMNNVDDRQVSSVSNFQWEQHSIAANNGSSFLVNQKPFARSEEMGRRVVVRSTELYQQQPFANLSEEMGRQLVVRSTESSYSNTQCHTTFQSYNNGGDGCSSPRTTHTIASQNSSLGFEYGFDEEQLSHSQGRVSSTRRSLMPQFNNSEPTSGARLHHRETYGEGVVASQVQEQQEDKEMKKSKPINFVNDCESKNLFFQPETLRAGGGSYRFGDAQNVREFQQQQQQQKPQESSTVSHFPSEGGALSQRMVVRENCPFTGVDLVSRFDTVSNHRVERMISDLSQDTMYNQPECNTRGGAPPPSYHTDNHHSASSLVPISKPPFEWHPQGNLQRSNIPRMDPSVNSLCPRELLLPQSIPFHMMDDAQLILYLRDLVTLPGFSFSPMVLLHHVLQHLPDYEKDRFIFLWSHAIQPATATLDMQDCQQQQQQQLVIFNPDGTESSVVQQQQQNSNSSSQEVQMMTVQVNSLSPPPHPVEEEGQQPQPPHESTKEEAMPIQQQQPEDEQAGLQIVPYKGKEGGLIPYEGPFLLLRKRKPRPKVVLDTETVRVWKLLMGRGGNPEADSDADKELKWEQERRAMKAQAETFISRMHLVQGDRSFSRWKGSVVDSVVGAFLTQNVSDVLSSSAFMSMRARFPGPSFRGPLKTQAPEDLGEPVEKICAEMPMKESDSTTTPSSMNHQEQQQQQQQLSYGAQEMLVNGDIDKNSKNQFSGGDAVLHPDNLMSDHHEQKTLLEGENMPEPMMMMGCATGEDASVAAALNSLSSQGYQESNNPALGCQEAEEQVVSCLQQAVEVGGLLELGEKLDLMHNSQQQAQQLIPPVLDKKSVSISVGSSFIDGKENGLMLQNATAATDAANIQENSLESSSAVCINTQLDLLSLQPVDQSETRELVTAEGGDQLLLKSKYNPKGLTGADRARLEESQVSARNPFDWEGLRGQFQVKCETVEEDGSRTEAAMPAPRTFMNEDGVDWEAVRLADVEVVAGVIKERGLNWILAGRIKAFLERIRREHGAIDLEWLRSLPTDDTKEFLLSVRGLGLKSVECIRLLTLHHLAFPVDTNVGRICVRLGWVPLEPLPEELQLHLLELYPVQATIQKYLWPRLCTLDQETLYELHYQMITFGKVFCTKSKPNCNACPMKAECKHFASALSSARQALPAPEKASANPTLLALPQGTTSTVIQAAGATEGDKSLLVQSTNVGSSQDCCEPIIEEPMTPPEESDDIATDNPKPDHLPEETTIMTVVEMQVDSSETCPQNPPASSSSQVIIPDAPSQELVLLPPEAASIPVPKLKNVGRLRTVHYVYELPDHHPLLEGMDERETDDPCCYLLAIWSPGEVPSSIPNLDDCNHEENPFASSSFADDSDSIKGTLLVPCRTAMQGSFPLNGTYFQVNEVFADHASSLQPIVVPRTLLWNLRRRFVFFGTSVTSIFRGMTTPEIQACFWRGYVCVRGFDRTTRAPKPLATRLHLQATKSPNKGAAMETND</sequence>
<dbReference type="PANTHER" id="PTHR46213">
    <property type="entry name" value="TRANSCRIPTIONAL ACTIVATOR DEMETER"/>
    <property type="match status" value="1"/>
</dbReference>
<evidence type="ECO:0000256" key="9">
    <source>
        <dbReference type="SAM" id="MobiDB-lite"/>
    </source>
</evidence>
<evidence type="ECO:0000256" key="4">
    <source>
        <dbReference type="ARBA" id="ARBA00022723"/>
    </source>
</evidence>
<evidence type="ECO:0000256" key="2">
    <source>
        <dbReference type="ARBA" id="ARBA00004123"/>
    </source>
</evidence>
<dbReference type="CDD" id="cd00056">
    <property type="entry name" value="ENDO3c"/>
    <property type="match status" value="1"/>
</dbReference>
<keyword evidence="5" id="KW-0408">Iron</keyword>
<evidence type="ECO:0000259" key="10">
    <source>
        <dbReference type="SMART" id="SM00478"/>
    </source>
</evidence>
<gene>
    <name evidence="11" type="ORF">CSSPJE1EN2_LOCUS24495</name>
</gene>
<dbReference type="InterPro" id="IPR011257">
    <property type="entry name" value="DNA_glycosylase"/>
</dbReference>
<keyword evidence="7" id="KW-0238">DNA-binding</keyword>
<comment type="cofactor">
    <cofactor evidence="1">
        <name>[4Fe-4S] cluster</name>
        <dbReference type="ChEBI" id="CHEBI:49883"/>
    </cofactor>
</comment>
<keyword evidence="12" id="KW-1185">Reference proteome</keyword>
<feature type="region of interest" description="Disordered" evidence="9">
    <location>
        <begin position="1146"/>
        <end position="1170"/>
    </location>
</feature>
<dbReference type="Proteomes" id="UP001497522">
    <property type="component" value="Chromosome 9"/>
</dbReference>
<keyword evidence="6" id="KW-0411">Iron-sulfur</keyword>
<dbReference type="PANTHER" id="PTHR46213:SF13">
    <property type="entry name" value="DEMETER-LIKE PROTEIN 2-RELATED"/>
    <property type="match status" value="1"/>
</dbReference>
<dbReference type="InterPro" id="IPR028925">
    <property type="entry name" value="RRM_DME"/>
</dbReference>
<proteinExistence type="inferred from homology"/>
<feature type="region of interest" description="Disordered" evidence="9">
    <location>
        <begin position="769"/>
        <end position="801"/>
    </location>
</feature>
<dbReference type="InterPro" id="IPR003651">
    <property type="entry name" value="Endonuclease3_FeS-loop_motif"/>
</dbReference>
<evidence type="ECO:0000313" key="11">
    <source>
        <dbReference type="EMBL" id="CAK9883244.1"/>
    </source>
</evidence>
<accession>A0ABP1C379</accession>
<name>A0ABP1C379_9BRYO</name>
<feature type="region of interest" description="Disordered" evidence="9">
    <location>
        <begin position="702"/>
        <end position="726"/>
    </location>
</feature>
<feature type="compositionally biased region" description="Polar residues" evidence="9">
    <location>
        <begin position="1151"/>
        <end position="1160"/>
    </location>
</feature>
<feature type="compositionally biased region" description="Low complexity" evidence="9">
    <location>
        <begin position="922"/>
        <end position="941"/>
    </location>
</feature>
<dbReference type="Pfam" id="PF15628">
    <property type="entry name" value="RRM_DME"/>
    <property type="match status" value="1"/>
</dbReference>
<protein>
    <recommendedName>
        <fullName evidence="10">HhH-GPD domain-containing protein</fullName>
    </recommendedName>
</protein>
<dbReference type="InterPro" id="IPR023170">
    <property type="entry name" value="HhH_base_excis_C"/>
</dbReference>
<keyword evidence="4" id="KW-0479">Metal-binding</keyword>
<feature type="region of interest" description="Disordered" evidence="9">
    <location>
        <begin position="921"/>
        <end position="985"/>
    </location>
</feature>
<feature type="region of interest" description="Disordered" evidence="9">
    <location>
        <begin position="60"/>
        <end position="82"/>
    </location>
</feature>
<dbReference type="EMBL" id="OZ023710">
    <property type="protein sequence ID" value="CAK9883244.1"/>
    <property type="molecule type" value="Genomic_DNA"/>
</dbReference>
<evidence type="ECO:0000256" key="6">
    <source>
        <dbReference type="ARBA" id="ARBA00023014"/>
    </source>
</evidence>
<dbReference type="SMART" id="SM00525">
    <property type="entry name" value="FES"/>
    <property type="match status" value="1"/>
</dbReference>
<dbReference type="InterPro" id="IPR003265">
    <property type="entry name" value="HhH-GPD_domain"/>
</dbReference>
<evidence type="ECO:0000256" key="5">
    <source>
        <dbReference type="ARBA" id="ARBA00023004"/>
    </source>
</evidence>
<comment type="subcellular location">
    <subcellularLocation>
        <location evidence="2">Nucleus</location>
    </subcellularLocation>
</comment>
<feature type="domain" description="HhH-GPD" evidence="10">
    <location>
        <begin position="1431"/>
        <end position="1582"/>
    </location>
</feature>
<keyword evidence="8" id="KW-0539">Nucleus</keyword>
<organism evidence="11 12">
    <name type="scientific">Sphagnum jensenii</name>
    <dbReference type="NCBI Taxonomy" id="128206"/>
    <lineage>
        <taxon>Eukaryota</taxon>
        <taxon>Viridiplantae</taxon>
        <taxon>Streptophyta</taxon>
        <taxon>Embryophyta</taxon>
        <taxon>Bryophyta</taxon>
        <taxon>Sphagnophytina</taxon>
        <taxon>Sphagnopsida</taxon>
        <taxon>Sphagnales</taxon>
        <taxon>Sphagnaceae</taxon>
        <taxon>Sphagnum</taxon>
    </lineage>
</organism>
<dbReference type="SMART" id="SM00478">
    <property type="entry name" value="ENDO3c"/>
    <property type="match status" value="1"/>
</dbReference>